<dbReference type="RefSeq" id="WP_144009842.1">
    <property type="nucleotide sequence ID" value="NZ_NSLY01000015.1"/>
</dbReference>
<proteinExistence type="predicted"/>
<protein>
    <recommendedName>
        <fullName evidence="5">Internalin</fullName>
    </recommendedName>
</protein>
<dbReference type="PANTHER" id="PTHR47566">
    <property type="match status" value="1"/>
</dbReference>
<keyword evidence="2" id="KW-0677">Repeat</keyword>
<dbReference type="Proteomes" id="UP000219058">
    <property type="component" value="Unassembled WGS sequence"/>
</dbReference>
<dbReference type="AlphaFoldDB" id="A0A2A6EF13"/>
<dbReference type="InterPro" id="IPR032675">
    <property type="entry name" value="LRR_dom_sf"/>
</dbReference>
<dbReference type="PANTHER" id="PTHR47566:SF1">
    <property type="entry name" value="PROTEIN NUD1"/>
    <property type="match status" value="1"/>
</dbReference>
<evidence type="ECO:0000256" key="2">
    <source>
        <dbReference type="ARBA" id="ARBA00022737"/>
    </source>
</evidence>
<reference evidence="3 4" key="1">
    <citation type="submission" date="2017-09" db="EMBL/GenBank/DDBJ databases">
        <title>Phase variable restriction modification systems are present in the genome sequences of periodontal pathogens Prevotella intermedia, Tannerella forsythia and Porphyromonas gingivalis.</title>
        <authorList>
            <person name="Haigh R.D."/>
            <person name="Crawford L."/>
            <person name="Ralph J."/>
            <person name="Wanford J."/>
            <person name="Vartoukian S.R."/>
            <person name="Hijazib K."/>
            <person name="Wade W."/>
            <person name="Oggioni M.R."/>
        </authorList>
    </citation>
    <scope>NUCLEOTIDE SEQUENCE [LARGE SCALE GENOMIC DNA]</scope>
    <source>
        <strain evidence="3 4">WW2834</strain>
    </source>
</reference>
<sequence>MKQRTQNIVMIFSVITVLFLSLPMAAQEKANITLRFDASVATDNKPYKLKDEISMLIEAEDKVEIKSVGIGNPEKWENGEWISYPITMQGSFDIEIYGKVTSFKVEDALVVSLDVSNCPGLKKLSYSAIPLKSIDVSNNRQLEYLACSVTEIPKLSLSNNKRLKYLECSQCELESLELTGLEDLEFLDCSNNKLSALNLKDNFKLNTLRFSSNPIPNIDLSQQKELKFLTATYLPIQTLDLSGLTNLEVVNAGYCQQLGKVVFDKGAQKLKDLEFNDCNLTELDVSGLDALQVISCERNRLAGEGMKKLIESVPDHSFPHDLLNNKIRIIDTSSEKEGNVCTVDQVETLRKKLWDCEDYNGGHPKAYAGSVPAEVESVKGAVLEVFSREGFIEIKNAPANSIYRLLNVEGKVLTQGYCDTTGMAQINTRDCQKGVFLLYIANVTKKIVM</sequence>
<dbReference type="SUPFAM" id="SSF52058">
    <property type="entry name" value="L domain-like"/>
    <property type="match status" value="1"/>
</dbReference>
<evidence type="ECO:0000256" key="1">
    <source>
        <dbReference type="ARBA" id="ARBA00022614"/>
    </source>
</evidence>
<name>A0A2A6EF13_PREIN</name>
<evidence type="ECO:0008006" key="5">
    <source>
        <dbReference type="Google" id="ProtNLM"/>
    </source>
</evidence>
<evidence type="ECO:0000313" key="3">
    <source>
        <dbReference type="EMBL" id="PDP60213.1"/>
    </source>
</evidence>
<dbReference type="GO" id="GO:0035591">
    <property type="term" value="F:signaling adaptor activity"/>
    <property type="evidence" value="ECO:0007669"/>
    <property type="project" value="TreeGrafter"/>
</dbReference>
<gene>
    <name evidence="3" type="ORF">CLI71_06785</name>
</gene>
<accession>A0A2A6EF13</accession>
<keyword evidence="1" id="KW-0433">Leucine-rich repeat</keyword>
<dbReference type="EMBL" id="NSLY01000015">
    <property type="protein sequence ID" value="PDP60213.1"/>
    <property type="molecule type" value="Genomic_DNA"/>
</dbReference>
<dbReference type="InterPro" id="IPR052574">
    <property type="entry name" value="CDIRP"/>
</dbReference>
<comment type="caution">
    <text evidence="3">The sequence shown here is derived from an EMBL/GenBank/DDBJ whole genome shotgun (WGS) entry which is preliminary data.</text>
</comment>
<organism evidence="3 4">
    <name type="scientific">Prevotella intermedia</name>
    <dbReference type="NCBI Taxonomy" id="28131"/>
    <lineage>
        <taxon>Bacteria</taxon>
        <taxon>Pseudomonadati</taxon>
        <taxon>Bacteroidota</taxon>
        <taxon>Bacteroidia</taxon>
        <taxon>Bacteroidales</taxon>
        <taxon>Prevotellaceae</taxon>
        <taxon>Prevotella</taxon>
    </lineage>
</organism>
<evidence type="ECO:0000313" key="4">
    <source>
        <dbReference type="Proteomes" id="UP000219058"/>
    </source>
</evidence>
<dbReference type="Gene3D" id="3.80.10.10">
    <property type="entry name" value="Ribonuclease Inhibitor"/>
    <property type="match status" value="1"/>
</dbReference>